<dbReference type="PANTHER" id="PTHR13260:SF0">
    <property type="entry name" value="ANAPHASE-PROMOTING COMPLEX SUBUNIT 4"/>
    <property type="match status" value="1"/>
</dbReference>
<gene>
    <name evidence="5" type="ORF">CGI_10027235</name>
</gene>
<feature type="compositionally biased region" description="Acidic residues" evidence="1">
    <location>
        <begin position="715"/>
        <end position="729"/>
    </location>
</feature>
<dbReference type="Pfam" id="PF12896">
    <property type="entry name" value="ANAPC4"/>
    <property type="match status" value="1"/>
</dbReference>
<protein>
    <submittedName>
        <fullName evidence="5">Anaphase-promoting complex subunit 4</fullName>
    </submittedName>
</protein>
<dbReference type="GO" id="GO:0031145">
    <property type="term" value="P:anaphase-promoting complex-dependent catabolic process"/>
    <property type="evidence" value="ECO:0007669"/>
    <property type="project" value="InterPro"/>
</dbReference>
<dbReference type="Pfam" id="PF12894">
    <property type="entry name" value="ANAPC4_WD40"/>
    <property type="match status" value="1"/>
</dbReference>
<dbReference type="InterPro" id="IPR015943">
    <property type="entry name" value="WD40/YVTN_repeat-like_dom_sf"/>
</dbReference>
<organism evidence="5">
    <name type="scientific">Magallana gigas</name>
    <name type="common">Pacific oyster</name>
    <name type="synonym">Crassostrea gigas</name>
    <dbReference type="NCBI Taxonomy" id="29159"/>
    <lineage>
        <taxon>Eukaryota</taxon>
        <taxon>Metazoa</taxon>
        <taxon>Spiralia</taxon>
        <taxon>Lophotrochozoa</taxon>
        <taxon>Mollusca</taxon>
        <taxon>Bivalvia</taxon>
        <taxon>Autobranchia</taxon>
        <taxon>Pteriomorphia</taxon>
        <taxon>Ostreida</taxon>
        <taxon>Ostreoidea</taxon>
        <taxon>Ostreidae</taxon>
        <taxon>Magallana</taxon>
    </lineage>
</organism>
<feature type="region of interest" description="Disordered" evidence="1">
    <location>
        <begin position="715"/>
        <end position="769"/>
    </location>
</feature>
<name>K1QRG2_MAGGI</name>
<dbReference type="SUPFAM" id="SSF50978">
    <property type="entry name" value="WD40 repeat-like"/>
    <property type="match status" value="1"/>
</dbReference>
<feature type="compositionally biased region" description="Acidic residues" evidence="1">
    <location>
        <begin position="749"/>
        <end position="758"/>
    </location>
</feature>
<dbReference type="GO" id="GO:0005680">
    <property type="term" value="C:anaphase-promoting complex"/>
    <property type="evidence" value="ECO:0007669"/>
    <property type="project" value="InterPro"/>
</dbReference>
<evidence type="ECO:0000259" key="2">
    <source>
        <dbReference type="Pfam" id="PF12894"/>
    </source>
</evidence>
<dbReference type="EMBL" id="JH817380">
    <property type="protein sequence ID" value="EKC36338.1"/>
    <property type="molecule type" value="Genomic_DNA"/>
</dbReference>
<sequence length="769" mass="87918">MPEETSFRLKDEKHVSVEVEFMLWSSKFDLIALANVQGEVVLHRLSWQKVWSVPPPSEEVKVKALAWRPDGKVVAAGYSNGRINLYHIENADILHSIHLEGEITCMEWVCQFCPEDAEWKPDPYKEDNFRNYLPKLQPLNKREESVEDSKQLCEQKELNLLIVGCSSNSMSMYAFGVFPISRLAVPAINVDKIRKMLSATISQDLQSLSLVLETEDKEQHSHCYLMSFDTKLMASRHKELRLMALKFGQVLTLKEYLQATVQQMSEAWEDILMEMDSKLLKFAEDKKAAGTGTVSNDFLELLLFGTPSPELQTFLLNDLTGKGLQKLGHSIETSYSNIQKLVVKHLQVVSQAILYHLAELRGMSLWYEKFGVLGLTTQTLHTAIMTVGSFVLKSSELQQVIDDSIKNFKAFFRWLYVVIQRMSNEKPPADLIKMTQHDINFVAEFLRDNFNHFTLDDEDSISELMADKDKKSRFKLEKVGQSRIMSRCQALIIRSNSTRSVSFDLMIRAWQLNYLKKEDLHYPPNISSNPWVQFQRGCFLLKAHEVLYPVQNMKSLVQLQEDLDSAISASLYKPSKAVQDWTAHCGCTATGQEIDGFSQMPICTRHRILDIAFYDEKTISLLLVEDHKDERPVLVLMTLEAIADDTYTPIDPEQGFKEDSIRLVDVAAKIDPSCYRRLDNMRARSFAVSGTRKTATVLFSSRRRVRIFLMDAEEEDEDWDGCGEDEDPGDQSGELNSSEAPEGEMQIDNTEDMEEDENKENTSFSSSTE</sequence>
<dbReference type="InterPro" id="IPR056358">
    <property type="entry name" value="APC4_C"/>
</dbReference>
<feature type="domain" description="Anaphase-promoting complex subunit 4 long" evidence="3">
    <location>
        <begin position="224"/>
        <end position="424"/>
    </location>
</feature>
<evidence type="ECO:0000256" key="1">
    <source>
        <dbReference type="SAM" id="MobiDB-lite"/>
    </source>
</evidence>
<dbReference type="Pfam" id="PF23405">
    <property type="entry name" value="WD40_APC4_C-half"/>
    <property type="match status" value="1"/>
</dbReference>
<proteinExistence type="predicted"/>
<dbReference type="GO" id="GO:0034399">
    <property type="term" value="C:nuclear periphery"/>
    <property type="evidence" value="ECO:0007669"/>
    <property type="project" value="TreeGrafter"/>
</dbReference>
<dbReference type="HOGENOM" id="CLU_018724_0_0_1"/>
<dbReference type="InterPro" id="IPR036322">
    <property type="entry name" value="WD40_repeat_dom_sf"/>
</dbReference>
<dbReference type="AlphaFoldDB" id="K1QRG2"/>
<dbReference type="InterPro" id="IPR024790">
    <property type="entry name" value="APC4_long_dom"/>
</dbReference>
<evidence type="ECO:0000259" key="4">
    <source>
        <dbReference type="Pfam" id="PF23405"/>
    </source>
</evidence>
<dbReference type="FunCoup" id="K1QRG2">
    <property type="interactions" value="776"/>
</dbReference>
<dbReference type="Gene3D" id="2.130.10.10">
    <property type="entry name" value="YVTN repeat-like/Quinoprotein amine dehydrogenase"/>
    <property type="match status" value="1"/>
</dbReference>
<dbReference type="InParanoid" id="K1QRG2"/>
<dbReference type="InterPro" id="IPR024789">
    <property type="entry name" value="APC4"/>
</dbReference>
<reference evidence="5" key="1">
    <citation type="journal article" date="2012" name="Nature">
        <title>The oyster genome reveals stress adaptation and complexity of shell formation.</title>
        <authorList>
            <person name="Zhang G."/>
            <person name="Fang X."/>
            <person name="Guo X."/>
            <person name="Li L."/>
            <person name="Luo R."/>
            <person name="Xu F."/>
            <person name="Yang P."/>
            <person name="Zhang L."/>
            <person name="Wang X."/>
            <person name="Qi H."/>
            <person name="Xiong Z."/>
            <person name="Que H."/>
            <person name="Xie Y."/>
            <person name="Holland P.W."/>
            <person name="Paps J."/>
            <person name="Zhu Y."/>
            <person name="Wu F."/>
            <person name="Chen Y."/>
            <person name="Wang J."/>
            <person name="Peng C."/>
            <person name="Meng J."/>
            <person name="Yang L."/>
            <person name="Liu J."/>
            <person name="Wen B."/>
            <person name="Zhang N."/>
            <person name="Huang Z."/>
            <person name="Zhu Q."/>
            <person name="Feng Y."/>
            <person name="Mount A."/>
            <person name="Hedgecock D."/>
            <person name="Xu Z."/>
            <person name="Liu Y."/>
            <person name="Domazet-Loso T."/>
            <person name="Du Y."/>
            <person name="Sun X."/>
            <person name="Zhang S."/>
            <person name="Liu B."/>
            <person name="Cheng P."/>
            <person name="Jiang X."/>
            <person name="Li J."/>
            <person name="Fan D."/>
            <person name="Wang W."/>
            <person name="Fu W."/>
            <person name="Wang T."/>
            <person name="Wang B."/>
            <person name="Zhang J."/>
            <person name="Peng Z."/>
            <person name="Li Y."/>
            <person name="Li N."/>
            <person name="Wang J."/>
            <person name="Chen M."/>
            <person name="He Y."/>
            <person name="Tan F."/>
            <person name="Song X."/>
            <person name="Zheng Q."/>
            <person name="Huang R."/>
            <person name="Yang H."/>
            <person name="Du X."/>
            <person name="Chen L."/>
            <person name="Yang M."/>
            <person name="Gaffney P.M."/>
            <person name="Wang S."/>
            <person name="Luo L."/>
            <person name="She Z."/>
            <person name="Ming Y."/>
            <person name="Huang W."/>
            <person name="Zhang S."/>
            <person name="Huang B."/>
            <person name="Zhang Y."/>
            <person name="Qu T."/>
            <person name="Ni P."/>
            <person name="Miao G."/>
            <person name="Wang J."/>
            <person name="Wang Q."/>
            <person name="Steinberg C.E."/>
            <person name="Wang H."/>
            <person name="Li N."/>
            <person name="Qian L."/>
            <person name="Zhang G."/>
            <person name="Li Y."/>
            <person name="Yang H."/>
            <person name="Liu X."/>
            <person name="Wang J."/>
            <person name="Yin Y."/>
            <person name="Wang J."/>
        </authorList>
    </citation>
    <scope>NUCLEOTIDE SEQUENCE [LARGE SCALE GENOMIC DNA]</scope>
    <source>
        <strain evidence="5">05x7-T-G4-1.051#20</strain>
    </source>
</reference>
<feature type="domain" description="Anaphase-promoting complex subunit 4-like WD40" evidence="2">
    <location>
        <begin position="22"/>
        <end position="110"/>
    </location>
</feature>
<evidence type="ECO:0000313" key="5">
    <source>
        <dbReference type="EMBL" id="EKC36338.1"/>
    </source>
</evidence>
<dbReference type="GO" id="GO:0070979">
    <property type="term" value="P:protein K11-linked ubiquitination"/>
    <property type="evidence" value="ECO:0007669"/>
    <property type="project" value="TreeGrafter"/>
</dbReference>
<accession>K1QRG2</accession>
<dbReference type="InterPro" id="IPR024977">
    <property type="entry name" value="Apc4-like_WD40_dom"/>
</dbReference>
<evidence type="ECO:0000259" key="3">
    <source>
        <dbReference type="Pfam" id="PF12896"/>
    </source>
</evidence>
<dbReference type="PANTHER" id="PTHR13260">
    <property type="entry name" value="ANAPHASE PROMOTING COMPLEX SUBUNIT 4 APC4"/>
    <property type="match status" value="1"/>
</dbReference>
<feature type="domain" description="Anaphase-promoting complex subunit 4 C-terminal half WD40" evidence="4">
    <location>
        <begin position="604"/>
        <end position="708"/>
    </location>
</feature>